<dbReference type="SUPFAM" id="SSF54106">
    <property type="entry name" value="LysM domain"/>
    <property type="match status" value="1"/>
</dbReference>
<dbReference type="PROSITE" id="PS51782">
    <property type="entry name" value="LYSM"/>
    <property type="match status" value="1"/>
</dbReference>
<accession>A0ABW7IUC0</accession>
<protein>
    <submittedName>
        <fullName evidence="2">LysM peptidoglycan-binding domain-containing protein</fullName>
    </submittedName>
</protein>
<reference evidence="2 3" key="1">
    <citation type="submission" date="2024-10" db="EMBL/GenBank/DDBJ databases">
        <authorList>
            <person name="Yibar A."/>
            <person name="Saticioglu I.B."/>
            <person name="Duman M."/>
            <person name="Ajmi N."/>
            <person name="Gurler F."/>
            <person name="Ay H."/>
            <person name="Onuk E."/>
            <person name="Guler S."/>
            <person name="Romalde J.L."/>
        </authorList>
    </citation>
    <scope>NUCLEOTIDE SEQUENCE [LARGE SCALE GENOMIC DNA]</scope>
    <source>
        <strain evidence="2 3">14-MA-B</strain>
    </source>
</reference>
<dbReference type="EMBL" id="JBIHSN010000002">
    <property type="protein sequence ID" value="MFH0265072.1"/>
    <property type="molecule type" value="Genomic_DNA"/>
</dbReference>
<organism evidence="2 3">
    <name type="scientific">Vibrio rumoiensis</name>
    <dbReference type="NCBI Taxonomy" id="76258"/>
    <lineage>
        <taxon>Bacteria</taxon>
        <taxon>Pseudomonadati</taxon>
        <taxon>Pseudomonadota</taxon>
        <taxon>Gammaproteobacteria</taxon>
        <taxon>Vibrionales</taxon>
        <taxon>Vibrionaceae</taxon>
        <taxon>Vibrio</taxon>
    </lineage>
</organism>
<dbReference type="InterPro" id="IPR036779">
    <property type="entry name" value="LysM_dom_sf"/>
</dbReference>
<evidence type="ECO:0000259" key="1">
    <source>
        <dbReference type="PROSITE" id="PS51782"/>
    </source>
</evidence>
<evidence type="ECO:0000313" key="2">
    <source>
        <dbReference type="EMBL" id="MFH0265072.1"/>
    </source>
</evidence>
<dbReference type="Pfam" id="PF01476">
    <property type="entry name" value="LysM"/>
    <property type="match status" value="1"/>
</dbReference>
<gene>
    <name evidence="2" type="ORF">ACGRQ9_06120</name>
</gene>
<dbReference type="SMART" id="SM00257">
    <property type="entry name" value="LysM"/>
    <property type="match status" value="1"/>
</dbReference>
<evidence type="ECO:0000313" key="3">
    <source>
        <dbReference type="Proteomes" id="UP001607151"/>
    </source>
</evidence>
<dbReference type="Gene3D" id="3.10.350.10">
    <property type="entry name" value="LysM domain"/>
    <property type="match status" value="1"/>
</dbReference>
<dbReference type="Proteomes" id="UP001607151">
    <property type="component" value="Unassembled WGS sequence"/>
</dbReference>
<feature type="domain" description="LysM" evidence="1">
    <location>
        <begin position="2"/>
        <end position="48"/>
    </location>
</feature>
<sequence length="1197" mass="135392">MAQYTILKNDCLSLLAQRFNTTEEILMSLNSDQIKNPDLIYEGDKLTLPDPTIDSIPLDGSRIELPQAPEELAGGADTCSGPVDFVDILYIPAHPKTGEKCWYAITQEAKQIIEQEKALLEKVIVEGDVQTTSQNLNQLGVLSKFSTKYFEQFMPEDMADDYKTLNLFRLVLTFHLYKNLKDDPIVVLYDMAEKAHIKYDDLNLDISVKKILKGMKAFSQTLYNRTSFTEYLTLNQIPEYRQSVLLDNLHNSVLNKITDTIKRVEKWTIIQAENMEADDGTHFIYRDELNYFTSIRQDVLEKYMKEFFSLHSEIAIAQLPHERALERLIATIDFSSSAELHPLYLFLKVINQLGFVIKEQCLTREQLEGEGPYNQGPKVLNEKMPNWRSPNQVIDIKNRALINELYKQSKGGSVTEVTEALVNDVTLDWSYYPSLALIALIDNTINEHQKNLAQILGTIFPLDNIFYKLLWIKKVAKSRIDFLKKVAQSRLKSLNPTLEFKPHKITAMPAKLTLQWDYSYKAKIKKKAGFKNQAKLNDLQVVECSLMSTGKLFYLRGPAWYMPENNSDDFCLQAKGHVRNITSQISFVKVRANSSMPEMTLPTALKKLKTPQINLNLYPLTHRKEFNTAFWSDGWHYQDGISPDGKEAQYSIDAGAQLFRFSAQGARLLNSSLTTYHNAIKEPKYLGGSRGISAQLSLLQAQASIKFWLPLQKNNVGIKEVKDTSGFEIKIPYVNSAHQENIYSAGFFAAKIEGSIYGLAGASCMLSSKLAFGPSDINGSNFGIRGCSVTAFDPNVRRVNKLISGPISSKYTAETEMIIDIFAGVEAGGNLDATVYWKPSKSNPYQELGSINGHLSVAYGIGGQAGFRLLFQGGVLVLVASAKMVVGPGASGRFAINLDMLGVDQFINTLLGILKMHDFKHLSIFGDVDENGKNEDFELLNSLLTFSMIMGLSVADVLLMPISIWSEGEQSILSKEYAPLLAHNLNVRERQPIMKPWVTKLPPETLCNLFNSLIKEQTDSKSGELNNQSQAQAILTIMEYLAHDEKNNISSKRQWKESLIRMNNNPSILQDKLLQWESFKDNWFKLAKFVKQFSKLGDNTTIKTRFDRFSKSLCQKMVLTYSDEIKREVTGSFYSSIMNYQTVHTEKLNVRNYHAYPISIVVNPLARGEVVQVRNVDGDIETKQEFIIDWTINDTLS</sequence>
<dbReference type="RefSeq" id="WP_089139816.1">
    <property type="nucleotide sequence ID" value="NZ_AP018685.1"/>
</dbReference>
<keyword evidence="3" id="KW-1185">Reference proteome</keyword>
<proteinExistence type="predicted"/>
<dbReference type="InterPro" id="IPR018392">
    <property type="entry name" value="LysM"/>
</dbReference>
<comment type="caution">
    <text evidence="2">The sequence shown here is derived from an EMBL/GenBank/DDBJ whole genome shotgun (WGS) entry which is preliminary data.</text>
</comment>
<name>A0ABW7IUC0_9VIBR</name>